<proteinExistence type="predicted"/>
<dbReference type="Proteomes" id="UP001500729">
    <property type="component" value="Unassembled WGS sequence"/>
</dbReference>
<dbReference type="EMBL" id="BAAAGS010000097">
    <property type="protein sequence ID" value="GAA0562406.1"/>
    <property type="molecule type" value="Genomic_DNA"/>
</dbReference>
<evidence type="ECO:0000313" key="2">
    <source>
        <dbReference type="Proteomes" id="UP001500729"/>
    </source>
</evidence>
<comment type="caution">
    <text evidence="1">The sequence shown here is derived from an EMBL/GenBank/DDBJ whole genome shotgun (WGS) entry which is preliminary data.</text>
</comment>
<evidence type="ECO:0000313" key="1">
    <source>
        <dbReference type="EMBL" id="GAA0562406.1"/>
    </source>
</evidence>
<sequence>MRDVPVPLIDMGEFGEQQHDPGRAFPQGMPVPRRLAGCRAACGRGDVLHVVGVGERLGHVGDHGTRPLLRLLPDAGRHRAFLRRSTSACTMPRAIA</sequence>
<organism evidence="1 2">
    <name type="scientific">Saccharopolyspora erythraea</name>
    <name type="common">Streptomyces erythraeus</name>
    <dbReference type="NCBI Taxonomy" id="1836"/>
    <lineage>
        <taxon>Bacteria</taxon>
        <taxon>Bacillati</taxon>
        <taxon>Actinomycetota</taxon>
        <taxon>Actinomycetes</taxon>
        <taxon>Pseudonocardiales</taxon>
        <taxon>Pseudonocardiaceae</taxon>
        <taxon>Saccharopolyspora</taxon>
    </lineage>
</organism>
<name>A0ABP3P9J0_SACER</name>
<reference evidence="2" key="1">
    <citation type="journal article" date="2019" name="Int. J. Syst. Evol. Microbiol.">
        <title>The Global Catalogue of Microorganisms (GCM) 10K type strain sequencing project: providing services to taxonomists for standard genome sequencing and annotation.</title>
        <authorList>
            <consortium name="The Broad Institute Genomics Platform"/>
            <consortium name="The Broad Institute Genome Sequencing Center for Infectious Disease"/>
            <person name="Wu L."/>
            <person name="Ma J."/>
        </authorList>
    </citation>
    <scope>NUCLEOTIDE SEQUENCE [LARGE SCALE GENOMIC DNA]</scope>
    <source>
        <strain evidence="2">JCM 10303</strain>
    </source>
</reference>
<gene>
    <name evidence="1" type="ORF">GCM10009533_68770</name>
</gene>
<accession>A0ABP3P9J0</accession>
<keyword evidence="2" id="KW-1185">Reference proteome</keyword>
<protein>
    <submittedName>
        <fullName evidence="1">Uncharacterized protein</fullName>
    </submittedName>
</protein>